<dbReference type="InterPro" id="IPR017439">
    <property type="entry name" value="Amidohydrolase"/>
</dbReference>
<accession>A0ABU9DV11</accession>
<proteinExistence type="predicted"/>
<dbReference type="InterPro" id="IPR002933">
    <property type="entry name" value="Peptidase_M20"/>
</dbReference>
<dbReference type="EMBL" id="JBBPCC010000022">
    <property type="protein sequence ID" value="MEK8131593.1"/>
    <property type="molecule type" value="Genomic_DNA"/>
</dbReference>
<dbReference type="PANTHER" id="PTHR11014">
    <property type="entry name" value="PEPTIDASE M20 FAMILY MEMBER"/>
    <property type="match status" value="1"/>
</dbReference>
<gene>
    <name evidence="1" type="ORF">WMW72_27170</name>
</gene>
<dbReference type="Gene3D" id="3.30.70.360">
    <property type="match status" value="1"/>
</dbReference>
<sequence length="407" mass="44115">MSLSTRLKAHLDEYENEMISVRRQLHGYPETLFEVERTAAIVARHLEAWGIVVRRGVGKRFKAGVIGSLHGSQPGRTIMLRADMDALPIRELSDKPYRSQREGFMHACGHDAHTAMLLGAAYALSKERLCLRGTVLFVFQPAEEGALPCPEDGSLVSGSRDLIDDGALGDAELGFALHVWPDLPTGKIGLREGYMMAASSHFTYKFRGLTGHHAAPHLAADALMMTAQFAIEAKTAVATQWNPLVPVVLSFGMMHAGEVQNAIADEGVVKGTFRTFGQDAILGLKSMLEQRAESVTQSFGGTYASRYRLGTALLNDAGAVRIAAKAVTESGAEVQWLETPSLAGEDFALYAEQIPCVFAFLGIRNETLGIVHPLHHPCFDVDEHALKIGAALHLSFVLEALSQADEA</sequence>
<organism evidence="1 2">
    <name type="scientific">Paenibacillus filicis</name>
    <dbReference type="NCBI Taxonomy" id="669464"/>
    <lineage>
        <taxon>Bacteria</taxon>
        <taxon>Bacillati</taxon>
        <taxon>Bacillota</taxon>
        <taxon>Bacilli</taxon>
        <taxon>Bacillales</taxon>
        <taxon>Paenibacillaceae</taxon>
        <taxon>Paenibacillus</taxon>
    </lineage>
</organism>
<evidence type="ECO:0000313" key="2">
    <source>
        <dbReference type="Proteomes" id="UP001469365"/>
    </source>
</evidence>
<protein>
    <submittedName>
        <fullName evidence="1">Amidohydrolase</fullName>
    </submittedName>
</protein>
<dbReference type="SUPFAM" id="SSF55031">
    <property type="entry name" value="Bacterial exopeptidase dimerisation domain"/>
    <property type="match status" value="1"/>
</dbReference>
<dbReference type="PANTHER" id="PTHR11014:SF63">
    <property type="entry name" value="METALLOPEPTIDASE, PUTATIVE (AFU_ORTHOLOGUE AFUA_6G09600)-RELATED"/>
    <property type="match status" value="1"/>
</dbReference>
<reference evidence="1 2" key="1">
    <citation type="submission" date="2024-04" db="EMBL/GenBank/DDBJ databases">
        <title>draft genome sequnece of Paenibacillus filicis.</title>
        <authorList>
            <person name="Kim D.-U."/>
        </authorList>
    </citation>
    <scope>NUCLEOTIDE SEQUENCE [LARGE SCALE GENOMIC DNA]</scope>
    <source>
        <strain evidence="1 2">KACC14197</strain>
    </source>
</reference>
<evidence type="ECO:0000313" key="1">
    <source>
        <dbReference type="EMBL" id="MEK8131593.1"/>
    </source>
</evidence>
<dbReference type="RefSeq" id="WP_341418727.1">
    <property type="nucleotide sequence ID" value="NZ_JBBPCC010000022.1"/>
</dbReference>
<keyword evidence="2" id="KW-1185">Reference proteome</keyword>
<dbReference type="Pfam" id="PF01546">
    <property type="entry name" value="Peptidase_M20"/>
    <property type="match status" value="1"/>
</dbReference>
<dbReference type="SUPFAM" id="SSF53187">
    <property type="entry name" value="Zn-dependent exopeptidases"/>
    <property type="match status" value="1"/>
</dbReference>
<comment type="caution">
    <text evidence="1">The sequence shown here is derived from an EMBL/GenBank/DDBJ whole genome shotgun (WGS) entry which is preliminary data.</text>
</comment>
<dbReference type="Gene3D" id="3.40.630.10">
    <property type="entry name" value="Zn peptidases"/>
    <property type="match status" value="1"/>
</dbReference>
<dbReference type="Proteomes" id="UP001469365">
    <property type="component" value="Unassembled WGS sequence"/>
</dbReference>
<dbReference type="NCBIfam" id="TIGR01891">
    <property type="entry name" value="amidohydrolases"/>
    <property type="match status" value="1"/>
</dbReference>
<name>A0ABU9DV11_9BACL</name>
<dbReference type="InterPro" id="IPR036264">
    <property type="entry name" value="Bact_exopeptidase_dim_dom"/>
</dbReference>
<dbReference type="PIRSF" id="PIRSF005962">
    <property type="entry name" value="Pept_M20D_amidohydro"/>
    <property type="match status" value="1"/>
</dbReference>